<dbReference type="NCBIfam" id="NF004469">
    <property type="entry name" value="PRK05800.1"/>
    <property type="match status" value="1"/>
</dbReference>
<dbReference type="GO" id="GO:0043752">
    <property type="term" value="F:adenosylcobinamide kinase activity"/>
    <property type="evidence" value="ECO:0007669"/>
    <property type="project" value="UniProtKB-EC"/>
</dbReference>
<keyword evidence="10 14" id="KW-0547">Nucleotide-binding</keyword>
<comment type="catalytic activity">
    <reaction evidence="3">
        <text>adenosylcob(III)inamide + GTP = adenosylcob(III)inamide phosphate + GDP + H(+)</text>
        <dbReference type="Rhea" id="RHEA:15765"/>
        <dbReference type="ChEBI" id="CHEBI:2480"/>
        <dbReference type="ChEBI" id="CHEBI:15378"/>
        <dbReference type="ChEBI" id="CHEBI:37565"/>
        <dbReference type="ChEBI" id="CHEBI:58189"/>
        <dbReference type="ChEBI" id="CHEBI:58502"/>
        <dbReference type="EC" id="2.7.1.156"/>
    </reaction>
</comment>
<evidence type="ECO:0000256" key="6">
    <source>
        <dbReference type="ARBA" id="ARBA00005159"/>
    </source>
</evidence>
<evidence type="ECO:0000313" key="17">
    <source>
        <dbReference type="EMBL" id="EAQ12312.1"/>
    </source>
</evidence>
<evidence type="ECO:0000256" key="2">
    <source>
        <dbReference type="ARBA" id="ARBA00000711"/>
    </source>
</evidence>
<dbReference type="RefSeq" id="WP_008330656.1">
    <property type="nucleotide sequence ID" value="NZ_CH902578.1"/>
</dbReference>
<feature type="binding site" evidence="16">
    <location>
        <begin position="38"/>
        <end position="40"/>
    </location>
    <ligand>
        <name>GTP</name>
        <dbReference type="ChEBI" id="CHEBI:37565"/>
    </ligand>
</feature>
<evidence type="ECO:0000256" key="7">
    <source>
        <dbReference type="ARBA" id="ARBA00007490"/>
    </source>
</evidence>
<dbReference type="PANTHER" id="PTHR34848">
    <property type="match status" value="1"/>
</dbReference>
<evidence type="ECO:0000256" key="11">
    <source>
        <dbReference type="ARBA" id="ARBA00022777"/>
    </source>
</evidence>
<dbReference type="InterPro" id="IPR003203">
    <property type="entry name" value="CobU/CobP"/>
</dbReference>
<evidence type="ECO:0000256" key="12">
    <source>
        <dbReference type="ARBA" id="ARBA00022840"/>
    </source>
</evidence>
<protein>
    <recommendedName>
        <fullName evidence="14">Bifunctional adenosylcobalamin biosynthesis protein</fullName>
        <ecNumber evidence="14">2.7.1.156</ecNumber>
        <ecNumber evidence="14">2.7.7.62</ecNumber>
    </recommendedName>
</protein>
<comment type="function">
    <text evidence="4 14">Catalyzes ATP-dependent phosphorylation of adenosylcobinamide and addition of GMP to adenosylcobinamide phosphate.</text>
</comment>
<evidence type="ECO:0000256" key="15">
    <source>
        <dbReference type="PIRSR" id="PIRSR006135-1"/>
    </source>
</evidence>
<dbReference type="EC" id="2.7.7.62" evidence="14"/>
<evidence type="ECO:0000256" key="13">
    <source>
        <dbReference type="ARBA" id="ARBA00023134"/>
    </source>
</evidence>
<keyword evidence="18" id="KW-1185">Reference proteome</keyword>
<evidence type="ECO:0000256" key="16">
    <source>
        <dbReference type="PIRSR" id="PIRSR006135-2"/>
    </source>
</evidence>
<feature type="binding site" evidence="16">
    <location>
        <position position="66"/>
    </location>
    <ligand>
        <name>GTP</name>
        <dbReference type="ChEBI" id="CHEBI:37565"/>
    </ligand>
</feature>
<dbReference type="SUPFAM" id="SSF52540">
    <property type="entry name" value="P-loop containing nucleoside triphosphate hydrolases"/>
    <property type="match status" value="1"/>
</dbReference>
<dbReference type="Gene3D" id="3.40.50.300">
    <property type="entry name" value="P-loop containing nucleotide triphosphate hydrolases"/>
    <property type="match status" value="1"/>
</dbReference>
<evidence type="ECO:0000256" key="1">
    <source>
        <dbReference type="ARBA" id="ARBA00000312"/>
    </source>
</evidence>
<dbReference type="Proteomes" id="UP000002931">
    <property type="component" value="Unassembled WGS sequence"/>
</dbReference>
<dbReference type="HOGENOM" id="CLU_094161_0_1_5"/>
<keyword evidence="11 14" id="KW-0418">Kinase</keyword>
<dbReference type="GO" id="GO:0005525">
    <property type="term" value="F:GTP binding"/>
    <property type="evidence" value="ECO:0007669"/>
    <property type="project" value="UniProtKB-UniRule"/>
</dbReference>
<sequence>MSLTLPPLTLVVGAANSGKSAYAERLTEATGRPMTYIATAQAFDDEMRAKIAAHRARRGDGWTTAEAPLDLASALDDAQSNDVVLVDCMTLWLSNHLLSETAIEAEQARVLDSLASCAAPVVVVSNEVGAGVVPENALARRFRAAQGGLNQAVAARADLVVTVIAGLPLALKGTLPQGVA</sequence>
<evidence type="ECO:0000256" key="5">
    <source>
        <dbReference type="ARBA" id="ARBA00004692"/>
    </source>
</evidence>
<dbReference type="EMBL" id="AAMT01000009">
    <property type="protein sequence ID" value="EAQ12312.1"/>
    <property type="molecule type" value="Genomic_DNA"/>
</dbReference>
<comment type="similarity">
    <text evidence="7 14">Belongs to the CobU/CobP family.</text>
</comment>
<dbReference type="InterPro" id="IPR027417">
    <property type="entry name" value="P-loop_NTPase"/>
</dbReference>
<evidence type="ECO:0000313" key="18">
    <source>
        <dbReference type="Proteomes" id="UP000002931"/>
    </source>
</evidence>
<dbReference type="eggNOG" id="COG2087">
    <property type="taxonomic scope" value="Bacteria"/>
</dbReference>
<dbReference type="GO" id="GO:0008820">
    <property type="term" value="F:cobinamide phosphate guanylyltransferase activity"/>
    <property type="evidence" value="ECO:0007669"/>
    <property type="project" value="UniProtKB-UniRule"/>
</dbReference>
<reference evidence="17 18" key="1">
    <citation type="journal article" date="2010" name="J. Bacteriol.">
        <title>Genome sequences of Pelagibaca bermudensis HTCC2601T and Maritimibacter alkaliphilus HTCC2654T, the type strains of two marine Roseobacter genera.</title>
        <authorList>
            <person name="Thrash J.C."/>
            <person name="Cho J.C."/>
            <person name="Ferriera S."/>
            <person name="Johnson J."/>
            <person name="Vergin K.L."/>
            <person name="Giovannoni S.J."/>
        </authorList>
    </citation>
    <scope>NUCLEOTIDE SEQUENCE [LARGE SCALE GENOMIC DNA]</scope>
    <source>
        <strain evidence="17 18">HTCC2654</strain>
    </source>
</reference>
<dbReference type="AlphaFoldDB" id="A3VHX1"/>
<dbReference type="GO" id="GO:0009236">
    <property type="term" value="P:cobalamin biosynthetic process"/>
    <property type="evidence" value="ECO:0007669"/>
    <property type="project" value="UniProtKB-UniRule"/>
</dbReference>
<comment type="pathway">
    <text evidence="5 14">Cofactor biosynthesis; adenosylcobalamin biosynthesis; adenosylcobalamin from cob(II)yrinate a,c-diamide: step 6/7.</text>
</comment>
<comment type="pathway">
    <text evidence="6 14">Cofactor biosynthesis; adenosylcobalamin biosynthesis; adenosylcobalamin from cob(II)yrinate a,c-diamide: step 5/7.</text>
</comment>
<keyword evidence="12 14" id="KW-0067">ATP-binding</keyword>
<feature type="binding site" evidence="16">
    <location>
        <begin position="13"/>
        <end position="20"/>
    </location>
    <ligand>
        <name>GTP</name>
        <dbReference type="ChEBI" id="CHEBI:37565"/>
    </ligand>
</feature>
<keyword evidence="8 14" id="KW-0169">Cobalamin biosynthesis</keyword>
<dbReference type="STRING" id="314271.RB2654_08902"/>
<evidence type="ECO:0000256" key="3">
    <source>
        <dbReference type="ARBA" id="ARBA00001522"/>
    </source>
</evidence>
<accession>A3VHX1</accession>
<dbReference type="Pfam" id="PF02283">
    <property type="entry name" value="CobU"/>
    <property type="match status" value="1"/>
</dbReference>
<dbReference type="GO" id="GO:0005524">
    <property type="term" value="F:ATP binding"/>
    <property type="evidence" value="ECO:0007669"/>
    <property type="project" value="UniProtKB-UniRule"/>
</dbReference>
<feature type="binding site" evidence="16">
    <location>
        <position position="87"/>
    </location>
    <ligand>
        <name>GTP</name>
        <dbReference type="ChEBI" id="CHEBI:37565"/>
    </ligand>
</feature>
<dbReference type="CDD" id="cd00544">
    <property type="entry name" value="CobU"/>
    <property type="match status" value="1"/>
</dbReference>
<keyword evidence="17" id="KW-0548">Nucleotidyltransferase</keyword>
<proteinExistence type="inferred from homology"/>
<evidence type="ECO:0000256" key="10">
    <source>
        <dbReference type="ARBA" id="ARBA00022741"/>
    </source>
</evidence>
<comment type="catalytic activity">
    <reaction evidence="1 14">
        <text>adenosylcob(III)inamide + ATP = adenosylcob(III)inamide phosphate + ADP + H(+)</text>
        <dbReference type="Rhea" id="RHEA:15769"/>
        <dbReference type="ChEBI" id="CHEBI:2480"/>
        <dbReference type="ChEBI" id="CHEBI:15378"/>
        <dbReference type="ChEBI" id="CHEBI:30616"/>
        <dbReference type="ChEBI" id="CHEBI:58502"/>
        <dbReference type="ChEBI" id="CHEBI:456216"/>
        <dbReference type="EC" id="2.7.1.156"/>
    </reaction>
</comment>
<feature type="binding site" evidence="16">
    <location>
        <begin position="55"/>
        <end position="58"/>
    </location>
    <ligand>
        <name>GTP</name>
        <dbReference type="ChEBI" id="CHEBI:37565"/>
    </ligand>
</feature>
<dbReference type="EC" id="2.7.1.156" evidence="14"/>
<keyword evidence="13 14" id="KW-0342">GTP-binding</keyword>
<evidence type="ECO:0000256" key="4">
    <source>
        <dbReference type="ARBA" id="ARBA00003889"/>
    </source>
</evidence>
<comment type="caution">
    <text evidence="17">The sequence shown here is derived from an EMBL/GenBank/DDBJ whole genome shotgun (WGS) entry which is preliminary data.</text>
</comment>
<comment type="catalytic activity">
    <reaction evidence="2 14">
        <text>adenosylcob(III)inamide phosphate + GTP + H(+) = adenosylcob(III)inamide-GDP + diphosphate</text>
        <dbReference type="Rhea" id="RHEA:22712"/>
        <dbReference type="ChEBI" id="CHEBI:15378"/>
        <dbReference type="ChEBI" id="CHEBI:33019"/>
        <dbReference type="ChEBI" id="CHEBI:37565"/>
        <dbReference type="ChEBI" id="CHEBI:58502"/>
        <dbReference type="ChEBI" id="CHEBI:60487"/>
        <dbReference type="EC" id="2.7.7.62"/>
    </reaction>
</comment>
<keyword evidence="9 14" id="KW-0808">Transferase</keyword>
<evidence type="ECO:0000256" key="8">
    <source>
        <dbReference type="ARBA" id="ARBA00022573"/>
    </source>
</evidence>
<name>A3VHX1_9RHOB</name>
<evidence type="ECO:0000256" key="14">
    <source>
        <dbReference type="PIRNR" id="PIRNR006135"/>
    </source>
</evidence>
<dbReference type="OrthoDB" id="9788370at2"/>
<feature type="active site" description="GMP-histidine intermediate" evidence="15">
    <location>
        <position position="54"/>
    </location>
</feature>
<dbReference type="UniPathway" id="UPA00148">
    <property type="reaction ID" value="UER00236"/>
</dbReference>
<organism evidence="17 18">
    <name type="scientific">Maritimibacter alkaliphilus HTCC2654</name>
    <dbReference type="NCBI Taxonomy" id="314271"/>
    <lineage>
        <taxon>Bacteria</taxon>
        <taxon>Pseudomonadati</taxon>
        <taxon>Pseudomonadota</taxon>
        <taxon>Alphaproteobacteria</taxon>
        <taxon>Rhodobacterales</taxon>
        <taxon>Roseobacteraceae</taxon>
        <taxon>Maritimibacter</taxon>
    </lineage>
</organism>
<evidence type="ECO:0000256" key="9">
    <source>
        <dbReference type="ARBA" id="ARBA00022679"/>
    </source>
</evidence>
<dbReference type="PANTHER" id="PTHR34848:SF1">
    <property type="entry name" value="BIFUNCTIONAL ADENOSYLCOBALAMIN BIOSYNTHESIS PROTEIN COBU"/>
    <property type="match status" value="1"/>
</dbReference>
<gene>
    <name evidence="17" type="ORF">RB2654_08902</name>
</gene>
<dbReference type="PIRSF" id="PIRSF006135">
    <property type="entry name" value="CobU"/>
    <property type="match status" value="1"/>
</dbReference>